<gene>
    <name evidence="16" type="ORF">EMAD1354_LOCUS552</name>
</gene>
<evidence type="ECO:0000259" key="15">
    <source>
        <dbReference type="PROSITE" id="PS51007"/>
    </source>
</evidence>
<name>A0A7S0XIH9_9RHOD</name>
<dbReference type="GO" id="GO:0005506">
    <property type="term" value="F:iron ion binding"/>
    <property type="evidence" value="ECO:0007669"/>
    <property type="project" value="InterPro"/>
</dbReference>
<comment type="similarity">
    <text evidence="3">Belongs to the cytochrome c family. PetJ subfamily.</text>
</comment>
<sequence length="228" mass="24511">MGMDARGEALRCCDHAEASIAAFCGVMSLRRFATQKQTQHVVNITKRRYQHPLSTTRRKPRHNTSFEPASTSNHIQSAQREYHNSKNSTLSLSSATEAPRLSSGGKTKSTCAAAAAGLLLMLLAIENPVVAPFAQKPALAAPLVDGATLFEANCAACHAGGGNILPFARGKTLKTPALKKNKLLDQEALVTFVKDGKGAMPSYSSKLSDDEINSISEFILLRASENWK</sequence>
<accession>A0A7S0XIH9</accession>
<evidence type="ECO:0000256" key="3">
    <source>
        <dbReference type="ARBA" id="ARBA00009650"/>
    </source>
</evidence>
<dbReference type="Pfam" id="PF13442">
    <property type="entry name" value="Cytochrome_CBB3"/>
    <property type="match status" value="1"/>
</dbReference>
<evidence type="ECO:0000256" key="10">
    <source>
        <dbReference type="ARBA" id="ARBA00030448"/>
    </source>
</evidence>
<proteinExistence type="inferred from homology"/>
<evidence type="ECO:0000256" key="1">
    <source>
        <dbReference type="ARBA" id="ARBA00002347"/>
    </source>
</evidence>
<dbReference type="GO" id="GO:0020037">
    <property type="term" value="F:heme binding"/>
    <property type="evidence" value="ECO:0007669"/>
    <property type="project" value="InterPro"/>
</dbReference>
<keyword evidence="9" id="KW-0793">Thylakoid</keyword>
<feature type="domain" description="Cytochrome c" evidence="15">
    <location>
        <begin position="141"/>
        <end position="223"/>
    </location>
</feature>
<keyword evidence="6 13" id="KW-0479">Metal-binding</keyword>
<keyword evidence="8 13" id="KW-0408">Iron</keyword>
<comment type="subcellular location">
    <subcellularLocation>
        <location evidence="2">Plastid</location>
        <location evidence="2">Chloroplast thylakoid lumen</location>
    </subcellularLocation>
</comment>
<feature type="compositionally biased region" description="Polar residues" evidence="14">
    <location>
        <begin position="63"/>
        <end position="96"/>
    </location>
</feature>
<dbReference type="GO" id="GO:0009543">
    <property type="term" value="C:chloroplast thylakoid lumen"/>
    <property type="evidence" value="ECO:0007669"/>
    <property type="project" value="UniProtKB-SubCell"/>
</dbReference>
<feature type="compositionally biased region" description="Basic residues" evidence="14">
    <location>
        <begin position="50"/>
        <end position="62"/>
    </location>
</feature>
<dbReference type="InterPro" id="IPR036909">
    <property type="entry name" value="Cyt_c-like_dom_sf"/>
</dbReference>
<keyword evidence="5 13" id="KW-0349">Heme</keyword>
<dbReference type="Gene3D" id="1.10.760.10">
    <property type="entry name" value="Cytochrome c-like domain"/>
    <property type="match status" value="1"/>
</dbReference>
<evidence type="ECO:0000256" key="11">
    <source>
        <dbReference type="ARBA" id="ARBA00031247"/>
    </source>
</evidence>
<organism evidence="16">
    <name type="scientific">Erythrolobus madagascarensis</name>
    <dbReference type="NCBI Taxonomy" id="708628"/>
    <lineage>
        <taxon>Eukaryota</taxon>
        <taxon>Rhodophyta</taxon>
        <taxon>Bangiophyceae</taxon>
        <taxon>Porphyridiales</taxon>
        <taxon>Porphyridiaceae</taxon>
        <taxon>Erythrolobus</taxon>
    </lineage>
</organism>
<dbReference type="InterPro" id="IPR008168">
    <property type="entry name" value="Cyt_C_IC"/>
</dbReference>
<evidence type="ECO:0000256" key="6">
    <source>
        <dbReference type="ARBA" id="ARBA00022723"/>
    </source>
</evidence>
<evidence type="ECO:0000256" key="2">
    <source>
        <dbReference type="ARBA" id="ARBA00004456"/>
    </source>
</evidence>
<protein>
    <recommendedName>
        <fullName evidence="12">Cytochrome c-553</fullName>
    </recommendedName>
    <alternativeName>
        <fullName evidence="11">Cytochrome c553</fullName>
    </alternativeName>
    <alternativeName>
        <fullName evidence="10">Soluble cytochrome f</fullName>
    </alternativeName>
</protein>
<comment type="function">
    <text evidence="1">Functions as an electron carrier between membrane-bound cytochrome b6-f and photosystem I in oxygenic photosynthesis.</text>
</comment>
<feature type="region of interest" description="Disordered" evidence="14">
    <location>
        <begin position="50"/>
        <end position="106"/>
    </location>
</feature>
<keyword evidence="7" id="KW-0249">Electron transport</keyword>
<dbReference type="InterPro" id="IPR009056">
    <property type="entry name" value="Cyt_c-like_dom"/>
</dbReference>
<evidence type="ECO:0000256" key="4">
    <source>
        <dbReference type="ARBA" id="ARBA00022448"/>
    </source>
</evidence>
<dbReference type="SUPFAM" id="SSF46626">
    <property type="entry name" value="Cytochrome c"/>
    <property type="match status" value="1"/>
</dbReference>
<dbReference type="PANTHER" id="PTHR34688">
    <property type="entry name" value="CYTOCHROME C6, CHLOROPLASTIC"/>
    <property type="match status" value="1"/>
</dbReference>
<evidence type="ECO:0000256" key="13">
    <source>
        <dbReference type="PROSITE-ProRule" id="PRU00433"/>
    </source>
</evidence>
<reference evidence="16" key="1">
    <citation type="submission" date="2021-01" db="EMBL/GenBank/DDBJ databases">
        <authorList>
            <person name="Corre E."/>
            <person name="Pelletier E."/>
            <person name="Niang G."/>
            <person name="Scheremetjew M."/>
            <person name="Finn R."/>
            <person name="Kale V."/>
            <person name="Holt S."/>
            <person name="Cochrane G."/>
            <person name="Meng A."/>
            <person name="Brown T."/>
            <person name="Cohen L."/>
        </authorList>
    </citation>
    <scope>NUCLEOTIDE SEQUENCE</scope>
    <source>
        <strain evidence="16">CCMP3276</strain>
    </source>
</reference>
<dbReference type="PRINTS" id="PR00605">
    <property type="entry name" value="CYTCHROMECIC"/>
</dbReference>
<evidence type="ECO:0000256" key="12">
    <source>
        <dbReference type="ARBA" id="ARBA00033211"/>
    </source>
</evidence>
<evidence type="ECO:0000256" key="8">
    <source>
        <dbReference type="ARBA" id="ARBA00023004"/>
    </source>
</evidence>
<dbReference type="EMBL" id="HBFE01000796">
    <property type="protein sequence ID" value="CAD8724475.1"/>
    <property type="molecule type" value="Transcribed_RNA"/>
</dbReference>
<evidence type="ECO:0000256" key="14">
    <source>
        <dbReference type="SAM" id="MobiDB-lite"/>
    </source>
</evidence>
<dbReference type="PROSITE" id="PS51007">
    <property type="entry name" value="CYTC"/>
    <property type="match status" value="1"/>
</dbReference>
<evidence type="ECO:0000256" key="5">
    <source>
        <dbReference type="ARBA" id="ARBA00022617"/>
    </source>
</evidence>
<keyword evidence="4" id="KW-0813">Transport</keyword>
<evidence type="ECO:0000313" key="16">
    <source>
        <dbReference type="EMBL" id="CAD8724475.1"/>
    </source>
</evidence>
<dbReference type="GO" id="GO:0009055">
    <property type="term" value="F:electron transfer activity"/>
    <property type="evidence" value="ECO:0007669"/>
    <property type="project" value="InterPro"/>
</dbReference>
<evidence type="ECO:0000256" key="9">
    <source>
        <dbReference type="ARBA" id="ARBA00023078"/>
    </source>
</evidence>
<dbReference type="AlphaFoldDB" id="A0A7S0XIH9"/>
<evidence type="ECO:0000256" key="7">
    <source>
        <dbReference type="ARBA" id="ARBA00022982"/>
    </source>
</evidence>
<dbReference type="InterPro" id="IPR023655">
    <property type="entry name" value="Cyt_C6"/>
</dbReference>
<dbReference type="PANTHER" id="PTHR34688:SF2">
    <property type="entry name" value="CYTOCHROME C6, CHLOROPLASTIC"/>
    <property type="match status" value="1"/>
</dbReference>